<dbReference type="Proteomes" id="UP000054560">
    <property type="component" value="Unassembled WGS sequence"/>
</dbReference>
<feature type="compositionally biased region" description="Basic and acidic residues" evidence="7">
    <location>
        <begin position="1"/>
        <end position="11"/>
    </location>
</feature>
<dbReference type="GO" id="GO:0071944">
    <property type="term" value="C:cell periphery"/>
    <property type="evidence" value="ECO:0007669"/>
    <property type="project" value="TreeGrafter"/>
</dbReference>
<dbReference type="InterPro" id="IPR004835">
    <property type="entry name" value="Chitin_synth"/>
</dbReference>
<dbReference type="EC" id="2.4.1.16" evidence="2"/>
<sequence length="684" mass="75273">DAVDRVPDRGYKVLAQNDLERGRPRKRRLDDDASECSSMYGGLNPSISESVGKSLAAEGSGGGSKSGERTGTRGRKRDKRRTRTAVCCRYVVLFLLQIAVVVSASFALVSVLRLASTRANAFSIASETVSAAHSQIPGGLIGTLISSASSAGMLLILAVPYALMFVYCLPKLFQENQSSGIRCFEIILSVVLAVLQSVGHCILLFHVLPLINSSMLTLLVLPSFALPGKYSCAALKLVRARSTPTLIVDLLTVILLSGSLGAVLYLLHEPTLYWLLPVCILLSGSADAHAAVSAYRLWASKPPRRYLIAAISHFLCLIAVCAGVGISQMFGAQPASWRSFSRVFTRGFPFLFKMPALFEPMLCHVITGFCAFLFTWLACAVQGQRMAAVIPLALSLPLSQVVLFLAQNGVLPVWLSGISGITEFERSIPTEEFYYYVGVGVCLWLAFLLSVRNTWYQDYRWVPLEHNLWFHPRYNSVFGPVSLLENIVARKLTRRDVQVVQADVDADDEDYETTTHINPLSEHTEGSHLGDSGVREASASRGAMNMSGHGAMVFICSTLWHETRVEMSTLLNSMLTVDMVQYLFYILHFRCSPAKNGTDSYTNKFILTTDGDVGFDYTSVEDLLLYLMRDETVGAVCARIHPVGKSPVAWFQIFEYSIGHWLMKTFESVTGSVLCCPGCFSLFR</sequence>
<feature type="transmembrane region" description="Helical" evidence="8">
    <location>
        <begin position="386"/>
        <end position="406"/>
    </location>
</feature>
<evidence type="ECO:0000313" key="9">
    <source>
        <dbReference type="EMBL" id="KNC81609.1"/>
    </source>
</evidence>
<feature type="transmembrane region" description="Helical" evidence="8">
    <location>
        <begin position="433"/>
        <end position="451"/>
    </location>
</feature>
<feature type="transmembrane region" description="Helical" evidence="8">
    <location>
        <begin position="307"/>
        <end position="330"/>
    </location>
</feature>
<evidence type="ECO:0000256" key="8">
    <source>
        <dbReference type="SAM" id="Phobius"/>
    </source>
</evidence>
<reference evidence="9 10" key="1">
    <citation type="submission" date="2011-02" db="EMBL/GenBank/DDBJ databases">
        <title>The Genome Sequence of Sphaeroforma arctica JP610.</title>
        <authorList>
            <consortium name="The Broad Institute Genome Sequencing Platform"/>
            <person name="Russ C."/>
            <person name="Cuomo C."/>
            <person name="Young S.K."/>
            <person name="Zeng Q."/>
            <person name="Gargeya S."/>
            <person name="Alvarado L."/>
            <person name="Berlin A."/>
            <person name="Chapman S.B."/>
            <person name="Chen Z."/>
            <person name="Freedman E."/>
            <person name="Gellesch M."/>
            <person name="Goldberg J."/>
            <person name="Griggs A."/>
            <person name="Gujja S."/>
            <person name="Heilman E."/>
            <person name="Heiman D."/>
            <person name="Howarth C."/>
            <person name="Mehta T."/>
            <person name="Neiman D."/>
            <person name="Pearson M."/>
            <person name="Roberts A."/>
            <person name="Saif S."/>
            <person name="Shea T."/>
            <person name="Shenoy N."/>
            <person name="Sisk P."/>
            <person name="Stolte C."/>
            <person name="Sykes S."/>
            <person name="White J."/>
            <person name="Yandava C."/>
            <person name="Burger G."/>
            <person name="Gray M.W."/>
            <person name="Holland P.W.H."/>
            <person name="King N."/>
            <person name="Lang F.B.F."/>
            <person name="Roger A.J."/>
            <person name="Ruiz-Trillo I."/>
            <person name="Haas B."/>
            <person name="Nusbaum C."/>
            <person name="Birren B."/>
        </authorList>
    </citation>
    <scope>NUCLEOTIDE SEQUENCE [LARGE SCALE GENOMIC DNA]</scope>
    <source>
        <strain evidence="9 10">JP610</strain>
    </source>
</reference>
<feature type="region of interest" description="Disordered" evidence="7">
    <location>
        <begin position="1"/>
        <end position="78"/>
    </location>
</feature>
<keyword evidence="3" id="KW-0328">Glycosyltransferase</keyword>
<evidence type="ECO:0000256" key="1">
    <source>
        <dbReference type="ARBA" id="ARBA00004141"/>
    </source>
</evidence>
<keyword evidence="5 8" id="KW-1133">Transmembrane helix</keyword>
<feature type="non-terminal residue" evidence="9">
    <location>
        <position position="1"/>
    </location>
</feature>
<gene>
    <name evidence="9" type="ORF">SARC_06087</name>
</gene>
<feature type="transmembrane region" description="Helical" evidence="8">
    <location>
        <begin position="350"/>
        <end position="374"/>
    </location>
</feature>
<evidence type="ECO:0000256" key="7">
    <source>
        <dbReference type="SAM" id="MobiDB-lite"/>
    </source>
</evidence>
<feature type="region of interest" description="Disordered" evidence="7">
    <location>
        <begin position="511"/>
        <end position="534"/>
    </location>
</feature>
<dbReference type="AlphaFoldDB" id="A0A0L0FYB7"/>
<keyword evidence="4 8" id="KW-0812">Transmembrane</keyword>
<protein>
    <recommendedName>
        <fullName evidence="2">chitin synthase</fullName>
        <ecNumber evidence="2">2.4.1.16</ecNumber>
    </recommendedName>
</protein>
<keyword evidence="6 8" id="KW-0472">Membrane</keyword>
<dbReference type="InterPro" id="IPR029044">
    <property type="entry name" value="Nucleotide-diphossugar_trans"/>
</dbReference>
<proteinExistence type="predicted"/>
<evidence type="ECO:0000313" key="10">
    <source>
        <dbReference type="Proteomes" id="UP000054560"/>
    </source>
</evidence>
<name>A0A0L0FYB7_9EUKA</name>
<evidence type="ECO:0000256" key="4">
    <source>
        <dbReference type="ARBA" id="ARBA00022692"/>
    </source>
</evidence>
<feature type="transmembrane region" description="Helical" evidence="8">
    <location>
        <begin position="181"/>
        <end position="198"/>
    </location>
</feature>
<dbReference type="GeneID" id="25906591"/>
<dbReference type="eggNOG" id="KOG2571">
    <property type="taxonomic scope" value="Eukaryota"/>
</dbReference>
<feature type="transmembrane region" description="Helical" evidence="8">
    <location>
        <begin position="150"/>
        <end position="169"/>
    </location>
</feature>
<dbReference type="GO" id="GO:0006031">
    <property type="term" value="P:chitin biosynthetic process"/>
    <property type="evidence" value="ECO:0007669"/>
    <property type="project" value="TreeGrafter"/>
</dbReference>
<dbReference type="STRING" id="667725.A0A0L0FYB7"/>
<evidence type="ECO:0000256" key="2">
    <source>
        <dbReference type="ARBA" id="ARBA00012543"/>
    </source>
</evidence>
<dbReference type="PANTHER" id="PTHR22914:SF41">
    <property type="entry name" value="CHITIN SYNTHASE 7"/>
    <property type="match status" value="1"/>
</dbReference>
<dbReference type="RefSeq" id="XP_014155511.1">
    <property type="nucleotide sequence ID" value="XM_014300036.1"/>
</dbReference>
<dbReference type="GO" id="GO:0004100">
    <property type="term" value="F:chitin synthase activity"/>
    <property type="evidence" value="ECO:0007669"/>
    <property type="project" value="UniProtKB-EC"/>
</dbReference>
<dbReference type="EMBL" id="KQ242016">
    <property type="protein sequence ID" value="KNC81609.1"/>
    <property type="molecule type" value="Genomic_DNA"/>
</dbReference>
<dbReference type="PANTHER" id="PTHR22914">
    <property type="entry name" value="CHITIN SYNTHASE"/>
    <property type="match status" value="1"/>
</dbReference>
<dbReference type="SUPFAM" id="SSF53448">
    <property type="entry name" value="Nucleotide-diphospho-sugar transferases"/>
    <property type="match status" value="1"/>
</dbReference>
<accession>A0A0L0FYB7</accession>
<comment type="subcellular location">
    <subcellularLocation>
        <location evidence="1">Membrane</location>
        <topology evidence="1">Multi-pass membrane protein</topology>
    </subcellularLocation>
</comment>
<evidence type="ECO:0000256" key="6">
    <source>
        <dbReference type="ARBA" id="ARBA00023136"/>
    </source>
</evidence>
<organism evidence="9 10">
    <name type="scientific">Sphaeroforma arctica JP610</name>
    <dbReference type="NCBI Taxonomy" id="667725"/>
    <lineage>
        <taxon>Eukaryota</taxon>
        <taxon>Ichthyosporea</taxon>
        <taxon>Ichthyophonida</taxon>
        <taxon>Sphaeroforma</taxon>
    </lineage>
</organism>
<feature type="transmembrane region" description="Helical" evidence="8">
    <location>
        <begin position="86"/>
        <end position="112"/>
    </location>
</feature>
<evidence type="ECO:0000256" key="5">
    <source>
        <dbReference type="ARBA" id="ARBA00022989"/>
    </source>
</evidence>
<feature type="transmembrane region" description="Helical" evidence="8">
    <location>
        <begin position="273"/>
        <end position="295"/>
    </location>
</feature>
<dbReference type="OrthoDB" id="370884at2759"/>
<keyword evidence="10" id="KW-1185">Reference proteome</keyword>
<keyword evidence="3" id="KW-0808">Transferase</keyword>
<dbReference type="GO" id="GO:0016020">
    <property type="term" value="C:membrane"/>
    <property type="evidence" value="ECO:0007669"/>
    <property type="project" value="UniProtKB-SubCell"/>
</dbReference>
<feature type="transmembrane region" description="Helical" evidence="8">
    <location>
        <begin position="246"/>
        <end position="267"/>
    </location>
</feature>
<evidence type="ECO:0000256" key="3">
    <source>
        <dbReference type="ARBA" id="ARBA00022676"/>
    </source>
</evidence>
<dbReference type="Pfam" id="PF03142">
    <property type="entry name" value="Chitin_synth_2"/>
    <property type="match status" value="1"/>
</dbReference>